<dbReference type="Pfam" id="PF00067">
    <property type="entry name" value="p450"/>
    <property type="match status" value="2"/>
</dbReference>
<dbReference type="InterPro" id="IPR001128">
    <property type="entry name" value="Cyt_P450"/>
</dbReference>
<dbReference type="InterPro" id="IPR036396">
    <property type="entry name" value="Cyt_P450_sf"/>
</dbReference>
<proteinExistence type="inferred from homology"/>
<dbReference type="InterPro" id="IPR017972">
    <property type="entry name" value="Cyt_P450_CS"/>
</dbReference>
<dbReference type="Gene3D" id="1.10.630.10">
    <property type="entry name" value="Cytochrome P450"/>
    <property type="match status" value="1"/>
</dbReference>
<evidence type="ECO:0000256" key="1">
    <source>
        <dbReference type="ARBA" id="ARBA00010617"/>
    </source>
</evidence>
<reference evidence="3 4" key="1">
    <citation type="submission" date="2023-07" db="EMBL/GenBank/DDBJ databases">
        <title>Sorghum-associated microbial communities from plants grown in Nebraska, USA.</title>
        <authorList>
            <person name="Schachtman D."/>
        </authorList>
    </citation>
    <scope>NUCLEOTIDE SEQUENCE [LARGE SCALE GENOMIC DNA]</scope>
    <source>
        <strain evidence="3 4">BE248</strain>
    </source>
</reference>
<keyword evidence="2" id="KW-0408">Iron</keyword>
<dbReference type="PROSITE" id="PS00086">
    <property type="entry name" value="CYTOCHROME_P450"/>
    <property type="match status" value="1"/>
</dbReference>
<evidence type="ECO:0000313" key="4">
    <source>
        <dbReference type="Proteomes" id="UP001257739"/>
    </source>
</evidence>
<dbReference type="PANTHER" id="PTHR46696:SF1">
    <property type="entry name" value="CYTOCHROME P450 YJIB-RELATED"/>
    <property type="match status" value="1"/>
</dbReference>
<keyword evidence="2" id="KW-0503">Monooxygenase</keyword>
<dbReference type="EMBL" id="JAVDWH010000001">
    <property type="protein sequence ID" value="MDR7087643.1"/>
    <property type="molecule type" value="Genomic_DNA"/>
</dbReference>
<dbReference type="PANTHER" id="PTHR46696">
    <property type="entry name" value="P450, PUTATIVE (EUROFUNG)-RELATED"/>
    <property type="match status" value="1"/>
</dbReference>
<dbReference type="RefSeq" id="WP_309971581.1">
    <property type="nucleotide sequence ID" value="NZ_JAVDWH010000001.1"/>
</dbReference>
<evidence type="ECO:0000313" key="3">
    <source>
        <dbReference type="EMBL" id="MDR7087643.1"/>
    </source>
</evidence>
<organism evidence="3 4">
    <name type="scientific">Aeromicrobium panaciterrae</name>
    <dbReference type="NCBI Taxonomy" id="363861"/>
    <lineage>
        <taxon>Bacteria</taxon>
        <taxon>Bacillati</taxon>
        <taxon>Actinomycetota</taxon>
        <taxon>Actinomycetes</taxon>
        <taxon>Propionibacteriales</taxon>
        <taxon>Nocardioidaceae</taxon>
        <taxon>Aeromicrobium</taxon>
    </lineage>
</organism>
<protein>
    <submittedName>
        <fullName evidence="3">Cytochrome P450</fullName>
    </submittedName>
</protein>
<accession>A0ABU1UR76</accession>
<gene>
    <name evidence="3" type="ORF">J2X11_002482</name>
</gene>
<comment type="similarity">
    <text evidence="1 2">Belongs to the cytochrome P450 family.</text>
</comment>
<keyword evidence="2" id="KW-0560">Oxidoreductase</keyword>
<comment type="caution">
    <text evidence="3">The sequence shown here is derived from an EMBL/GenBank/DDBJ whole genome shotgun (WGS) entry which is preliminary data.</text>
</comment>
<dbReference type="SUPFAM" id="SSF48264">
    <property type="entry name" value="Cytochrome P450"/>
    <property type="match status" value="1"/>
</dbReference>
<keyword evidence="4" id="KW-1185">Reference proteome</keyword>
<keyword evidence="2" id="KW-0479">Metal-binding</keyword>
<dbReference type="Proteomes" id="UP001257739">
    <property type="component" value="Unassembled WGS sequence"/>
</dbReference>
<evidence type="ECO:0000256" key="2">
    <source>
        <dbReference type="RuleBase" id="RU000461"/>
    </source>
</evidence>
<keyword evidence="2" id="KW-0349">Heme</keyword>
<dbReference type="InterPro" id="IPR002397">
    <property type="entry name" value="Cyt_P450_B"/>
</dbReference>
<dbReference type="PRINTS" id="PR00359">
    <property type="entry name" value="BP450"/>
</dbReference>
<sequence length="394" mass="43942">MTRYAVQLDPGEPSFVRDPYPVLASLRANGPVLWHEPMGMWLATTHKSVRAVLRSRSFGRIWSDWEPVDELEPFNALHRNQMMENEPPAHTRLRKLVAGAFGRGHVERMRPRIEALAAEMVEQLDNRFDVLADYAEPMPVYVIADLLGVPREDHQLLRAWSQAIVHMYEPRPSAEVKAAAVEASTAFSDYVRAIVTDRRENQGEDLISDLIREGRRGTPLTDDELVASVVLLLNAGHEASVNAFGNGMYALMSHPDQLARITSGKVPIEVALEELLRFDAPLQLFERTATADVDISGQTIKAGQKIACLMGSANRDSDAFADADAFDVGRDPNPHVGFGMGRHFCLGAPLARLELQISMTHLLRRFPRLELVGEAPRRPTWVLRGFESIQVEGS</sequence>
<name>A0ABU1UR76_9ACTN</name>
<dbReference type="CDD" id="cd20625">
    <property type="entry name" value="CYP164-like"/>
    <property type="match status" value="1"/>
</dbReference>